<proteinExistence type="inferred from homology"/>
<dbReference type="PANTHER" id="PTHR42733:SF12">
    <property type="entry name" value="PROTEINASE"/>
    <property type="match status" value="1"/>
</dbReference>
<reference evidence="3 4" key="1">
    <citation type="journal article" date="2017" name="Int. J. Syst. Evol. Microbiol.">
        <title>Pseudokineococcus basanitobsidens sp. nov., isolated from volcanic rock.</title>
        <authorList>
            <person name="Lee D.W."/>
            <person name="Park M.Y."/>
            <person name="Kim J.J."/>
            <person name="Kim B.S."/>
        </authorList>
    </citation>
    <scope>NUCLEOTIDE SEQUENCE [LARGE SCALE GENOMIC DNA]</scope>
    <source>
        <strain evidence="3 4">DSM 103726</strain>
    </source>
</reference>
<gene>
    <name evidence="3" type="ORF">WDZ17_02340</name>
</gene>
<dbReference type="PROSITE" id="PS51276">
    <property type="entry name" value="PEPTIDASE_C56_PFPI"/>
    <property type="match status" value="1"/>
</dbReference>
<dbReference type="Pfam" id="PF01965">
    <property type="entry name" value="DJ-1_PfpI"/>
    <property type="match status" value="1"/>
</dbReference>
<dbReference type="SUPFAM" id="SSF52317">
    <property type="entry name" value="Class I glutamine amidotransferase-like"/>
    <property type="match status" value="1"/>
</dbReference>
<evidence type="ECO:0000256" key="1">
    <source>
        <dbReference type="ARBA" id="ARBA00008542"/>
    </source>
</evidence>
<evidence type="ECO:0000259" key="2">
    <source>
        <dbReference type="Pfam" id="PF01965"/>
    </source>
</evidence>
<dbReference type="InterPro" id="IPR002818">
    <property type="entry name" value="DJ-1/PfpI"/>
</dbReference>
<sequence length="186" mass="19534">MAGSLDGLTVAFLAADGVEQVEYVEPRKALEAEGATVHLLSPGTDPIQAVNSDIHPADTFTPDRAVGSVDPTSYDALVLPGGVVNPDKLRLSDDAVTFVRDFVASGKPVGAICHGPWTLVEADVVRGRTLTSWPSLTTDIRNAGGHRVDQEVCVDSGLVTSRNPDDIPAFSAKLVEVFSGARRSAV</sequence>
<evidence type="ECO:0000313" key="3">
    <source>
        <dbReference type="EMBL" id="MEJ5944132.1"/>
    </source>
</evidence>
<organism evidence="3 4">
    <name type="scientific">Pseudokineococcus basanitobsidens</name>
    <dbReference type="NCBI Taxonomy" id="1926649"/>
    <lineage>
        <taxon>Bacteria</taxon>
        <taxon>Bacillati</taxon>
        <taxon>Actinomycetota</taxon>
        <taxon>Actinomycetes</taxon>
        <taxon>Kineosporiales</taxon>
        <taxon>Kineosporiaceae</taxon>
        <taxon>Pseudokineococcus</taxon>
    </lineage>
</organism>
<dbReference type="InterPro" id="IPR029062">
    <property type="entry name" value="Class_I_gatase-like"/>
</dbReference>
<comment type="similarity">
    <text evidence="1">Belongs to the peptidase C56 family.</text>
</comment>
<name>A0ABU8RGC1_9ACTN</name>
<dbReference type="NCBIfam" id="TIGR01382">
    <property type="entry name" value="PfpI"/>
    <property type="match status" value="1"/>
</dbReference>
<dbReference type="InterPro" id="IPR006286">
    <property type="entry name" value="C56_PfpI-like"/>
</dbReference>
<protein>
    <submittedName>
        <fullName evidence="3">Type 1 glutamine amidotransferase domain-containing protein</fullName>
    </submittedName>
</protein>
<dbReference type="PANTHER" id="PTHR42733">
    <property type="entry name" value="DJ-1 PROTEIN"/>
    <property type="match status" value="1"/>
</dbReference>
<evidence type="ECO:0000313" key="4">
    <source>
        <dbReference type="Proteomes" id="UP001387100"/>
    </source>
</evidence>
<keyword evidence="4" id="KW-1185">Reference proteome</keyword>
<keyword evidence="3" id="KW-0315">Glutamine amidotransferase</keyword>
<dbReference type="Gene3D" id="3.40.50.880">
    <property type="match status" value="1"/>
</dbReference>
<dbReference type="Proteomes" id="UP001387100">
    <property type="component" value="Unassembled WGS sequence"/>
</dbReference>
<dbReference type="CDD" id="cd03134">
    <property type="entry name" value="GATase1_PfpI_like"/>
    <property type="match status" value="1"/>
</dbReference>
<comment type="caution">
    <text evidence="3">The sequence shown here is derived from an EMBL/GenBank/DDBJ whole genome shotgun (WGS) entry which is preliminary data.</text>
</comment>
<dbReference type="EMBL" id="JBBIAA010000002">
    <property type="protein sequence ID" value="MEJ5944132.1"/>
    <property type="molecule type" value="Genomic_DNA"/>
</dbReference>
<dbReference type="RefSeq" id="WP_339573524.1">
    <property type="nucleotide sequence ID" value="NZ_JBBIAA010000002.1"/>
</dbReference>
<accession>A0ABU8RGC1</accession>
<feature type="domain" description="DJ-1/PfpI" evidence="2">
    <location>
        <begin position="9"/>
        <end position="176"/>
    </location>
</feature>